<feature type="transmembrane region" description="Helical" evidence="2">
    <location>
        <begin position="157"/>
        <end position="177"/>
    </location>
</feature>
<evidence type="ECO:0000256" key="1">
    <source>
        <dbReference type="SAM" id="Coils"/>
    </source>
</evidence>
<reference evidence="3" key="1">
    <citation type="journal article" date="2014" name="Front. Microbiol.">
        <title>High frequency of phylogenetically diverse reductive dehalogenase-homologous genes in deep subseafloor sedimentary metagenomes.</title>
        <authorList>
            <person name="Kawai M."/>
            <person name="Futagami T."/>
            <person name="Toyoda A."/>
            <person name="Takaki Y."/>
            <person name="Nishi S."/>
            <person name="Hori S."/>
            <person name="Arai W."/>
            <person name="Tsubouchi T."/>
            <person name="Morono Y."/>
            <person name="Uchiyama I."/>
            <person name="Ito T."/>
            <person name="Fujiyama A."/>
            <person name="Inagaki F."/>
            <person name="Takami H."/>
        </authorList>
    </citation>
    <scope>NUCLEOTIDE SEQUENCE</scope>
    <source>
        <strain evidence="3">Expedition CK06-06</strain>
    </source>
</reference>
<evidence type="ECO:0000313" key="3">
    <source>
        <dbReference type="EMBL" id="GAG00561.1"/>
    </source>
</evidence>
<keyword evidence="2" id="KW-0812">Transmembrane</keyword>
<protein>
    <submittedName>
        <fullName evidence="3">Uncharacterized protein</fullName>
    </submittedName>
</protein>
<keyword evidence="2" id="KW-1133">Transmembrane helix</keyword>
<feature type="coiled-coil region" evidence="1">
    <location>
        <begin position="196"/>
        <end position="223"/>
    </location>
</feature>
<comment type="caution">
    <text evidence="3">The sequence shown here is derived from an EMBL/GenBank/DDBJ whole genome shotgun (WGS) entry which is preliminary data.</text>
</comment>
<name>X0VJ30_9ZZZZ</name>
<proteinExistence type="predicted"/>
<gene>
    <name evidence="3" type="ORF">S01H1_41600</name>
</gene>
<evidence type="ECO:0000256" key="2">
    <source>
        <dbReference type="SAM" id="Phobius"/>
    </source>
</evidence>
<dbReference type="AlphaFoldDB" id="X0VJ30"/>
<keyword evidence="1" id="KW-0175">Coiled coil</keyword>
<accession>X0VJ30</accession>
<keyword evidence="2" id="KW-0472">Membrane</keyword>
<sequence>MPDINPHDIEKAIKAIQNIAIMLTGATEAVCEGRILGRFSGEIEANLEGLETDIASLKKKFPGKFPESLKPDKPLSKIRDIAIVLKGENADIEAKCRKGDLGNELTIRATELKGIVQDIRDTLDGKVSRYTSADRMADYGGRVRSSLSYLSPLVTNMGRIILVALVLAVFSFVYLFLTMESENVLLESIRSDQASIERNKDALGGQRQEYEEIREKIKSLENKELIREDRIQLLDLSVEERKIKELIEKDLLSIE</sequence>
<feature type="non-terminal residue" evidence="3">
    <location>
        <position position="255"/>
    </location>
</feature>
<organism evidence="3">
    <name type="scientific">marine sediment metagenome</name>
    <dbReference type="NCBI Taxonomy" id="412755"/>
    <lineage>
        <taxon>unclassified sequences</taxon>
        <taxon>metagenomes</taxon>
        <taxon>ecological metagenomes</taxon>
    </lineage>
</organism>
<dbReference type="EMBL" id="BARS01026394">
    <property type="protein sequence ID" value="GAG00561.1"/>
    <property type="molecule type" value="Genomic_DNA"/>
</dbReference>